<keyword evidence="2" id="KW-0812">Transmembrane</keyword>
<protein>
    <submittedName>
        <fullName evidence="3">Uncharacterized protein</fullName>
    </submittedName>
</protein>
<dbReference type="EMBL" id="BNAV01000011">
    <property type="protein sequence ID" value="GHF76614.1"/>
    <property type="molecule type" value="Genomic_DNA"/>
</dbReference>
<feature type="compositionally biased region" description="Polar residues" evidence="1">
    <location>
        <begin position="1"/>
        <end position="11"/>
    </location>
</feature>
<feature type="region of interest" description="Disordered" evidence="1">
    <location>
        <begin position="1"/>
        <end position="23"/>
    </location>
</feature>
<dbReference type="AlphaFoldDB" id="A0A8H9M7R8"/>
<reference evidence="3" key="1">
    <citation type="journal article" date="2014" name="Int. J. Syst. Evol. Microbiol.">
        <title>Complete genome sequence of Corynebacterium casei LMG S-19264T (=DSM 44701T), isolated from a smear-ripened cheese.</title>
        <authorList>
            <consortium name="US DOE Joint Genome Institute (JGI-PGF)"/>
            <person name="Walter F."/>
            <person name="Albersmeier A."/>
            <person name="Kalinowski J."/>
            <person name="Ruckert C."/>
        </authorList>
    </citation>
    <scope>NUCLEOTIDE SEQUENCE</scope>
    <source>
        <strain evidence="3">CGMCC 4.7679</strain>
    </source>
</reference>
<evidence type="ECO:0000313" key="4">
    <source>
        <dbReference type="Proteomes" id="UP000658656"/>
    </source>
</evidence>
<evidence type="ECO:0000313" key="3">
    <source>
        <dbReference type="EMBL" id="GHF76614.1"/>
    </source>
</evidence>
<proteinExistence type="predicted"/>
<sequence length="68" mass="6798">MGTSVTSNAQSGPPAALGVSGFPGGKLAVFPTTSRRTGALIAWVLIAAFVMLGLWVALGGTRRPGGSR</sequence>
<feature type="transmembrane region" description="Helical" evidence="2">
    <location>
        <begin position="40"/>
        <end position="58"/>
    </location>
</feature>
<accession>A0A8H9M7R8</accession>
<gene>
    <name evidence="3" type="ORF">GCM10017566_58400</name>
</gene>
<evidence type="ECO:0000256" key="1">
    <source>
        <dbReference type="SAM" id="MobiDB-lite"/>
    </source>
</evidence>
<name>A0A8H9M7R8_9PSEU</name>
<dbReference type="Proteomes" id="UP000658656">
    <property type="component" value="Unassembled WGS sequence"/>
</dbReference>
<comment type="caution">
    <text evidence="3">The sequence shown here is derived from an EMBL/GenBank/DDBJ whole genome shotgun (WGS) entry which is preliminary data.</text>
</comment>
<keyword evidence="2" id="KW-0472">Membrane</keyword>
<organism evidence="3 4">
    <name type="scientific">Amycolatopsis bartoniae</name>
    <dbReference type="NCBI Taxonomy" id="941986"/>
    <lineage>
        <taxon>Bacteria</taxon>
        <taxon>Bacillati</taxon>
        <taxon>Actinomycetota</taxon>
        <taxon>Actinomycetes</taxon>
        <taxon>Pseudonocardiales</taxon>
        <taxon>Pseudonocardiaceae</taxon>
        <taxon>Amycolatopsis</taxon>
    </lineage>
</organism>
<keyword evidence="2" id="KW-1133">Transmembrane helix</keyword>
<keyword evidence="4" id="KW-1185">Reference proteome</keyword>
<dbReference type="RefSeq" id="WP_145937105.1">
    <property type="nucleotide sequence ID" value="NZ_BNAV01000011.1"/>
</dbReference>
<reference evidence="3" key="2">
    <citation type="submission" date="2020-09" db="EMBL/GenBank/DDBJ databases">
        <authorList>
            <person name="Sun Q."/>
            <person name="Zhou Y."/>
        </authorList>
    </citation>
    <scope>NUCLEOTIDE SEQUENCE</scope>
    <source>
        <strain evidence="3">CGMCC 4.7679</strain>
    </source>
</reference>
<evidence type="ECO:0000256" key="2">
    <source>
        <dbReference type="SAM" id="Phobius"/>
    </source>
</evidence>